<evidence type="ECO:0000313" key="6">
    <source>
        <dbReference type="EMBL" id="QDV21790.1"/>
    </source>
</evidence>
<keyword evidence="2" id="KW-0479">Metal-binding</keyword>
<dbReference type="InterPro" id="IPR050738">
    <property type="entry name" value="Sulfatase"/>
</dbReference>
<dbReference type="KEGG" id="ahel:Q31a_00690"/>
<name>A0A518FZR3_9BACT</name>
<feature type="domain" description="Sulfatase N-terminal" evidence="5">
    <location>
        <begin position="56"/>
        <end position="400"/>
    </location>
</feature>
<comment type="similarity">
    <text evidence="1">Belongs to the sulfatase family.</text>
</comment>
<accession>A0A518FZR3</accession>
<dbReference type="Proteomes" id="UP000318017">
    <property type="component" value="Chromosome"/>
</dbReference>
<keyword evidence="3 6" id="KW-0378">Hydrolase</keyword>
<dbReference type="InterPro" id="IPR017850">
    <property type="entry name" value="Alkaline_phosphatase_core_sf"/>
</dbReference>
<dbReference type="GO" id="GO:0046872">
    <property type="term" value="F:metal ion binding"/>
    <property type="evidence" value="ECO:0007669"/>
    <property type="project" value="UniProtKB-KW"/>
</dbReference>
<protein>
    <submittedName>
        <fullName evidence="6">Arylsulfatase</fullName>
        <ecNumber evidence="6">3.1.6.1</ecNumber>
    </submittedName>
</protein>
<dbReference type="SUPFAM" id="SSF53649">
    <property type="entry name" value="Alkaline phosphatase-like"/>
    <property type="match status" value="1"/>
</dbReference>
<dbReference type="Gene3D" id="3.40.720.10">
    <property type="entry name" value="Alkaline Phosphatase, subunit A"/>
    <property type="match status" value="1"/>
</dbReference>
<dbReference type="RefSeq" id="WP_231691006.1">
    <property type="nucleotide sequence ID" value="NZ_CP036298.1"/>
</dbReference>
<keyword evidence="7" id="KW-1185">Reference proteome</keyword>
<evidence type="ECO:0000256" key="1">
    <source>
        <dbReference type="ARBA" id="ARBA00008779"/>
    </source>
</evidence>
<evidence type="ECO:0000259" key="5">
    <source>
        <dbReference type="Pfam" id="PF00884"/>
    </source>
</evidence>
<dbReference type="Pfam" id="PF00884">
    <property type="entry name" value="Sulfatase"/>
    <property type="match status" value="1"/>
</dbReference>
<keyword evidence="4" id="KW-0106">Calcium</keyword>
<dbReference type="EC" id="3.1.6.1" evidence="6"/>
<dbReference type="PANTHER" id="PTHR42693:SF53">
    <property type="entry name" value="ENDO-4-O-SULFATASE"/>
    <property type="match status" value="1"/>
</dbReference>
<organism evidence="6 7">
    <name type="scientific">Aureliella helgolandensis</name>
    <dbReference type="NCBI Taxonomy" id="2527968"/>
    <lineage>
        <taxon>Bacteria</taxon>
        <taxon>Pseudomonadati</taxon>
        <taxon>Planctomycetota</taxon>
        <taxon>Planctomycetia</taxon>
        <taxon>Pirellulales</taxon>
        <taxon>Pirellulaceae</taxon>
        <taxon>Aureliella</taxon>
    </lineage>
</organism>
<evidence type="ECO:0000256" key="4">
    <source>
        <dbReference type="ARBA" id="ARBA00022837"/>
    </source>
</evidence>
<dbReference type="PROSITE" id="PS00149">
    <property type="entry name" value="SULFATASE_2"/>
    <property type="match status" value="1"/>
</dbReference>
<dbReference type="Gene3D" id="3.30.1120.10">
    <property type="match status" value="1"/>
</dbReference>
<evidence type="ECO:0000256" key="2">
    <source>
        <dbReference type="ARBA" id="ARBA00022723"/>
    </source>
</evidence>
<dbReference type="InterPro" id="IPR000917">
    <property type="entry name" value="Sulfatase_N"/>
</dbReference>
<reference evidence="6 7" key="1">
    <citation type="submission" date="2019-02" db="EMBL/GenBank/DDBJ databases">
        <title>Deep-cultivation of Planctomycetes and their phenomic and genomic characterization uncovers novel biology.</title>
        <authorList>
            <person name="Wiegand S."/>
            <person name="Jogler M."/>
            <person name="Boedeker C."/>
            <person name="Pinto D."/>
            <person name="Vollmers J."/>
            <person name="Rivas-Marin E."/>
            <person name="Kohn T."/>
            <person name="Peeters S.H."/>
            <person name="Heuer A."/>
            <person name="Rast P."/>
            <person name="Oberbeckmann S."/>
            <person name="Bunk B."/>
            <person name="Jeske O."/>
            <person name="Meyerdierks A."/>
            <person name="Storesund J.E."/>
            <person name="Kallscheuer N."/>
            <person name="Luecker S."/>
            <person name="Lage O.M."/>
            <person name="Pohl T."/>
            <person name="Merkel B.J."/>
            <person name="Hornburger P."/>
            <person name="Mueller R.-W."/>
            <person name="Bruemmer F."/>
            <person name="Labrenz M."/>
            <person name="Spormann A.M."/>
            <person name="Op den Camp H."/>
            <person name="Overmann J."/>
            <person name="Amann R."/>
            <person name="Jetten M.S.M."/>
            <person name="Mascher T."/>
            <person name="Medema M.H."/>
            <person name="Devos D.P."/>
            <person name="Kaster A.-K."/>
            <person name="Ovreas L."/>
            <person name="Rohde M."/>
            <person name="Galperin M.Y."/>
            <person name="Jogler C."/>
        </authorList>
    </citation>
    <scope>NUCLEOTIDE SEQUENCE [LARGE SCALE GENOMIC DNA]</scope>
    <source>
        <strain evidence="6 7">Q31a</strain>
    </source>
</reference>
<dbReference type="InterPro" id="IPR024607">
    <property type="entry name" value="Sulfatase_CS"/>
</dbReference>
<dbReference type="EMBL" id="CP036298">
    <property type="protein sequence ID" value="QDV21790.1"/>
    <property type="molecule type" value="Genomic_DNA"/>
</dbReference>
<gene>
    <name evidence="6" type="primary">atsA_1</name>
    <name evidence="6" type="ORF">Q31a_00690</name>
</gene>
<dbReference type="PROSITE" id="PS00523">
    <property type="entry name" value="SULFATASE_1"/>
    <property type="match status" value="1"/>
</dbReference>
<dbReference type="CDD" id="cd16143">
    <property type="entry name" value="ARS_like"/>
    <property type="match status" value="1"/>
</dbReference>
<dbReference type="PANTHER" id="PTHR42693">
    <property type="entry name" value="ARYLSULFATASE FAMILY MEMBER"/>
    <property type="match status" value="1"/>
</dbReference>
<evidence type="ECO:0000313" key="7">
    <source>
        <dbReference type="Proteomes" id="UP000318017"/>
    </source>
</evidence>
<proteinExistence type="inferred from homology"/>
<evidence type="ECO:0000256" key="3">
    <source>
        <dbReference type="ARBA" id="ARBA00022801"/>
    </source>
</evidence>
<sequence>MQPDSSHPACIIDSHSAIELSKFMPNPRLPQRTLTAGICLLLVSLVASVRVHAERPNVIIVMADDLGIGDVSPTNPECKIPTPNLQRMADQGLTFLDAHTPSSVCTPTRYGLLTGRYNWRSRLSRGVLSGTSEHLIPPERPTLGHLMRGAGYHTAMIGKWHLGWDWHKVKGEIDFTQPVLNGPDVNGFDQYYGHCGSLDMPPYVWVDTGKVTAQPDREEGVTKKQDRYGWYRQGPIGSDFHIDNVLPHLFEKSISHVAARAAESKAGKPFFLYLPLPAPHTPIVPVAPFKDASGLNPYADFVMQVDDHLGQLLQALRDHGLDDNTLVIFTSDNGCSPEGNFDLLKGHGHDPSAGYRGHKADIYEGGHRVPMIARWPGHLQEGRSTRALACLTDIYSTLEALTEQPRQDLGGEDGFSLLPVFEGQESSGREALISHSIDGSFAIRQGPWKLCLAAGSGGWSAPREPLAKKQGLPPMQLFNLDDDPAEEENLVESKPQVAAELLVLLDQQVQSGRCTPGQQVANDRKIAFLPEGVTLPGAK</sequence>
<dbReference type="AlphaFoldDB" id="A0A518FZR3"/>
<dbReference type="GO" id="GO:0004065">
    <property type="term" value="F:arylsulfatase activity"/>
    <property type="evidence" value="ECO:0007669"/>
    <property type="project" value="UniProtKB-EC"/>
</dbReference>